<name>A0A182E7C5_ONCOC</name>
<dbReference type="EMBL" id="UYRW01000808">
    <property type="protein sequence ID" value="VDK71024.1"/>
    <property type="molecule type" value="Genomic_DNA"/>
</dbReference>
<dbReference type="Proteomes" id="UP000271087">
    <property type="component" value="Unassembled WGS sequence"/>
</dbReference>
<evidence type="ECO:0000313" key="4">
    <source>
        <dbReference type="WBParaSite" id="nOo.2.0.1.t03916-RA"/>
    </source>
</evidence>
<keyword evidence="1" id="KW-1133">Transmembrane helix</keyword>
<dbReference type="AlphaFoldDB" id="A0A182E7C5"/>
<keyword evidence="1" id="KW-0812">Transmembrane</keyword>
<sequence length="81" mass="9727">MLKSPKWLWFLDLTVGVVLVSGIASFVVWRRSEDFRKSTFSNVPRIADYFYRTEDIIGGQLRGTRLKRKDYHRWFPEEDDK</sequence>
<reference evidence="4" key="1">
    <citation type="submission" date="2016-06" db="UniProtKB">
        <authorList>
            <consortium name="WormBaseParasite"/>
        </authorList>
    </citation>
    <scope>IDENTIFICATION</scope>
</reference>
<keyword evidence="3" id="KW-1185">Reference proteome</keyword>
<feature type="transmembrane region" description="Helical" evidence="1">
    <location>
        <begin position="6"/>
        <end position="29"/>
    </location>
</feature>
<reference evidence="2 3" key="2">
    <citation type="submission" date="2018-08" db="EMBL/GenBank/DDBJ databases">
        <authorList>
            <person name="Laetsch R D."/>
            <person name="Stevens L."/>
            <person name="Kumar S."/>
            <person name="Blaxter L. M."/>
        </authorList>
    </citation>
    <scope>NUCLEOTIDE SEQUENCE [LARGE SCALE GENOMIC DNA]</scope>
</reference>
<protein>
    <submittedName>
        <fullName evidence="2 4">Uncharacterized protein</fullName>
    </submittedName>
</protein>
<dbReference type="WBParaSite" id="nOo.2.0.1.t03916-RA">
    <property type="protein sequence ID" value="nOo.2.0.1.t03916-RA"/>
    <property type="gene ID" value="nOo.2.0.1.g03916"/>
</dbReference>
<accession>A0A182E7C5</accession>
<proteinExistence type="predicted"/>
<keyword evidence="1" id="KW-0472">Membrane</keyword>
<organism evidence="4">
    <name type="scientific">Onchocerca ochengi</name>
    <name type="common">Filarial nematode worm</name>
    <dbReference type="NCBI Taxonomy" id="42157"/>
    <lineage>
        <taxon>Eukaryota</taxon>
        <taxon>Metazoa</taxon>
        <taxon>Ecdysozoa</taxon>
        <taxon>Nematoda</taxon>
        <taxon>Chromadorea</taxon>
        <taxon>Rhabditida</taxon>
        <taxon>Spirurina</taxon>
        <taxon>Spiruromorpha</taxon>
        <taxon>Filarioidea</taxon>
        <taxon>Onchocercidae</taxon>
        <taxon>Onchocerca</taxon>
    </lineage>
</organism>
<evidence type="ECO:0000256" key="1">
    <source>
        <dbReference type="SAM" id="Phobius"/>
    </source>
</evidence>
<dbReference type="OrthoDB" id="5771943at2759"/>
<evidence type="ECO:0000313" key="3">
    <source>
        <dbReference type="Proteomes" id="UP000271087"/>
    </source>
</evidence>
<gene>
    <name evidence="2" type="ORF">NOO_LOCUS3916</name>
</gene>
<evidence type="ECO:0000313" key="2">
    <source>
        <dbReference type="EMBL" id="VDK71024.1"/>
    </source>
</evidence>